<reference evidence="2" key="1">
    <citation type="submission" date="2021-02" db="EMBL/GenBank/DDBJ databases">
        <authorList>
            <person name="Dougan E. K."/>
            <person name="Rhodes N."/>
            <person name="Thang M."/>
            <person name="Chan C."/>
        </authorList>
    </citation>
    <scope>NUCLEOTIDE SEQUENCE</scope>
</reference>
<evidence type="ECO:0000313" key="2">
    <source>
        <dbReference type="EMBL" id="CAE8672864.1"/>
    </source>
</evidence>
<dbReference type="Proteomes" id="UP000626109">
    <property type="component" value="Unassembled WGS sequence"/>
</dbReference>
<dbReference type="AlphaFoldDB" id="A0A813J472"/>
<gene>
    <name evidence="2" type="ORF">PGLA2088_LOCUS18260</name>
</gene>
<dbReference type="EMBL" id="CAJNNW010024507">
    <property type="protein sequence ID" value="CAE8672864.1"/>
    <property type="molecule type" value="Genomic_DNA"/>
</dbReference>
<protein>
    <recommendedName>
        <fullName evidence="4">C3H1-type domain-containing protein</fullName>
    </recommendedName>
</protein>
<evidence type="ECO:0000313" key="3">
    <source>
        <dbReference type="Proteomes" id="UP000626109"/>
    </source>
</evidence>
<organism evidence="2 3">
    <name type="scientific">Polarella glacialis</name>
    <name type="common">Dinoflagellate</name>
    <dbReference type="NCBI Taxonomy" id="89957"/>
    <lineage>
        <taxon>Eukaryota</taxon>
        <taxon>Sar</taxon>
        <taxon>Alveolata</taxon>
        <taxon>Dinophyceae</taxon>
        <taxon>Suessiales</taxon>
        <taxon>Suessiaceae</taxon>
        <taxon>Polarella</taxon>
    </lineage>
</organism>
<name>A0A813J472_POLGL</name>
<accession>A0A813J472</accession>
<sequence>MATAPVASVKGLAEFEYPVPLFVHNTFIEAHAGRPASLDGFYHERQVFSCPGSRISEPPSSDCEPPLAGPRRSVYRPGQQLVQSAAFGGSAGQLFLSVPLGGGEGAGAGEERKELSAGSPAIGSRLGGAPPSPELDARSECSTADTLVSGSNGFGQVPTSYSQKEPSSRLSKWFHSFARVPSEASAPRLADVPVLCLDQALSASWPAEAAEECDVSLGAVGHSRGECKPCAFFHTKGCDSGKDCEFCHLCPKGEKQRRQKDKRAFFGSIRQFAAPLYAQQEDLAPKTLLENRSFLGFKTQHA</sequence>
<proteinExistence type="predicted"/>
<feature type="region of interest" description="Disordered" evidence="1">
    <location>
        <begin position="105"/>
        <end position="142"/>
    </location>
</feature>
<comment type="caution">
    <text evidence="2">The sequence shown here is derived from an EMBL/GenBank/DDBJ whole genome shotgun (WGS) entry which is preliminary data.</text>
</comment>
<evidence type="ECO:0000256" key="1">
    <source>
        <dbReference type="SAM" id="MobiDB-lite"/>
    </source>
</evidence>
<evidence type="ECO:0008006" key="4">
    <source>
        <dbReference type="Google" id="ProtNLM"/>
    </source>
</evidence>